<dbReference type="GO" id="GO:0006281">
    <property type="term" value="P:DNA repair"/>
    <property type="evidence" value="ECO:0007669"/>
    <property type="project" value="TreeGrafter"/>
</dbReference>
<proteinExistence type="predicted"/>
<organism evidence="6">
    <name type="scientific">Enterobius vermicularis</name>
    <name type="common">Human pinworm</name>
    <dbReference type="NCBI Taxonomy" id="51028"/>
    <lineage>
        <taxon>Eukaryota</taxon>
        <taxon>Metazoa</taxon>
        <taxon>Ecdysozoa</taxon>
        <taxon>Nematoda</taxon>
        <taxon>Chromadorea</taxon>
        <taxon>Rhabditida</taxon>
        <taxon>Spirurina</taxon>
        <taxon>Oxyuridomorpha</taxon>
        <taxon>Oxyuroidea</taxon>
        <taxon>Oxyuridae</taxon>
        <taxon>Enterobius</taxon>
    </lineage>
</organism>
<dbReference type="InterPro" id="IPR039776">
    <property type="entry name" value="Pds5"/>
</dbReference>
<evidence type="ECO:0000256" key="3">
    <source>
        <dbReference type="ARBA" id="ARBA00022776"/>
    </source>
</evidence>
<dbReference type="SUPFAM" id="SSF48371">
    <property type="entry name" value="ARM repeat"/>
    <property type="match status" value="1"/>
</dbReference>
<evidence type="ECO:0000313" key="6">
    <source>
        <dbReference type="WBParaSite" id="EVEC_0000341601-mRNA-1"/>
    </source>
</evidence>
<evidence type="ECO:0000256" key="5">
    <source>
        <dbReference type="ARBA" id="ARBA00023306"/>
    </source>
</evidence>
<sequence>LFVVRRDIVKLLGLLFGSQRSRLAEDIPELWTAYMARYNDVGEEVRLVCVTLSLNILIYHPELRGQVSLLAFRCHDTNDRIRLESLTVIRKLALSKFEALNEELLNCLAGRIRDKKVRFFLKNLVFCLSSAAAIHKLVYFTESERASVAVIMQRILSFYYQPYLDDRLLIERLFVSSFLPFKTDPKKRMAILFEINFLRSLEEIFSQQSRFRRLIREILQTLDGEEQSLALIQSRVQIIAESYGTPAKIAVYFQ</sequence>
<dbReference type="InterPro" id="IPR016024">
    <property type="entry name" value="ARM-type_fold"/>
</dbReference>
<dbReference type="GO" id="GO:0005634">
    <property type="term" value="C:nucleus"/>
    <property type="evidence" value="ECO:0007669"/>
    <property type="project" value="UniProtKB-SubCell"/>
</dbReference>
<keyword evidence="2" id="KW-0132">Cell division</keyword>
<dbReference type="WBParaSite" id="EVEC_0000341601-mRNA-1">
    <property type="protein sequence ID" value="EVEC_0000341601-mRNA-1"/>
    <property type="gene ID" value="EVEC_0000341601"/>
</dbReference>
<dbReference type="GO" id="GO:0007064">
    <property type="term" value="P:mitotic sister chromatid cohesion"/>
    <property type="evidence" value="ECO:0007669"/>
    <property type="project" value="InterPro"/>
</dbReference>
<evidence type="ECO:0000256" key="4">
    <source>
        <dbReference type="ARBA" id="ARBA00023242"/>
    </source>
</evidence>
<dbReference type="Pfam" id="PF20168">
    <property type="entry name" value="PDS5"/>
    <property type="match status" value="1"/>
</dbReference>
<dbReference type="GO" id="GO:0051301">
    <property type="term" value="P:cell division"/>
    <property type="evidence" value="ECO:0007669"/>
    <property type="project" value="UniProtKB-KW"/>
</dbReference>
<evidence type="ECO:0000256" key="1">
    <source>
        <dbReference type="ARBA" id="ARBA00004123"/>
    </source>
</evidence>
<keyword evidence="3" id="KW-0498">Mitosis</keyword>
<keyword evidence="4" id="KW-0539">Nucleus</keyword>
<dbReference type="GO" id="GO:0000785">
    <property type="term" value="C:chromatin"/>
    <property type="evidence" value="ECO:0007669"/>
    <property type="project" value="TreeGrafter"/>
</dbReference>
<accession>A0A0N4V0H3</accession>
<name>A0A0N4V0H3_ENTVE</name>
<evidence type="ECO:0000256" key="2">
    <source>
        <dbReference type="ARBA" id="ARBA00022618"/>
    </source>
</evidence>
<protein>
    <submittedName>
        <fullName evidence="6">Adaptin_N domain-containing protein</fullName>
    </submittedName>
</protein>
<comment type="subcellular location">
    <subcellularLocation>
        <location evidence="1">Nucleus</location>
    </subcellularLocation>
</comment>
<dbReference type="PANTHER" id="PTHR12663:SF0">
    <property type="entry name" value="PRECOCIOUS DISSOCIATION OF SISTERS 5, ISOFORM A"/>
    <property type="match status" value="1"/>
</dbReference>
<dbReference type="AlphaFoldDB" id="A0A0N4V0H3"/>
<reference evidence="6" key="1">
    <citation type="submission" date="2017-02" db="UniProtKB">
        <authorList>
            <consortium name="WormBaseParasite"/>
        </authorList>
    </citation>
    <scope>IDENTIFICATION</scope>
</reference>
<dbReference type="PANTHER" id="PTHR12663">
    <property type="entry name" value="ANDROGEN INDUCED INHIBITOR OF PROLIFERATION AS3 / PDS5-RELATED"/>
    <property type="match status" value="1"/>
</dbReference>
<keyword evidence="5" id="KW-0131">Cell cycle</keyword>